<dbReference type="PANTHER" id="PTHR47270">
    <property type="entry name" value="PROTEIN MLP1-LIKE"/>
    <property type="match status" value="1"/>
</dbReference>
<keyword evidence="1" id="KW-0175">Coiled coil</keyword>
<dbReference type="PANTHER" id="PTHR47270:SF13">
    <property type="entry name" value="HEAVY CHAIN-LIKE PROTEIN, PUTATIVE-RELATED"/>
    <property type="match status" value="1"/>
</dbReference>
<feature type="coiled-coil region" evidence="1">
    <location>
        <begin position="39"/>
        <end position="87"/>
    </location>
</feature>
<feature type="coiled-coil region" evidence="1">
    <location>
        <begin position="191"/>
        <end position="225"/>
    </location>
</feature>
<organism evidence="2">
    <name type="scientific">Rhizophora mucronata</name>
    <name type="common">Asiatic mangrove</name>
    <dbReference type="NCBI Taxonomy" id="61149"/>
    <lineage>
        <taxon>Eukaryota</taxon>
        <taxon>Viridiplantae</taxon>
        <taxon>Streptophyta</taxon>
        <taxon>Embryophyta</taxon>
        <taxon>Tracheophyta</taxon>
        <taxon>Spermatophyta</taxon>
        <taxon>Magnoliopsida</taxon>
        <taxon>eudicotyledons</taxon>
        <taxon>Gunneridae</taxon>
        <taxon>Pentapetalae</taxon>
        <taxon>rosids</taxon>
        <taxon>fabids</taxon>
        <taxon>Malpighiales</taxon>
        <taxon>Rhizophoraceae</taxon>
        <taxon>Rhizophora</taxon>
    </lineage>
</organism>
<sequence length="244" mass="27895">MQVCVSQLEEYKHSKVALQEKVLRLVGDLTAREALSAVDSELKNELARAKIANNEFQRKIRHLEEENQEYQRRSRAFEEELKQHNEEKHDGHKSSFSTFSICPETNTTSSSTSHESNLAKVIAKPICGTGNSPDGEIEPFLKIQLLETELAEALEANGLYKAQLKSLLSGDQKAHPNIHRNLVDEDKVEKSVRDQRQASLLEAELKDLREQYFRMSLKCAEAEAEREQLVLKLKPVNTGRRWFP</sequence>
<reference evidence="2" key="1">
    <citation type="submission" date="2018-02" db="EMBL/GenBank/DDBJ databases">
        <title>Rhizophora mucronata_Transcriptome.</title>
        <authorList>
            <person name="Meera S.P."/>
            <person name="Sreeshan A."/>
            <person name="Augustine A."/>
        </authorList>
    </citation>
    <scope>NUCLEOTIDE SEQUENCE</scope>
    <source>
        <tissue evidence="2">Leaf</tissue>
    </source>
</reference>
<accession>A0A2P2ILE9</accession>
<name>A0A2P2ILE9_RHIMU</name>
<proteinExistence type="predicted"/>
<evidence type="ECO:0000313" key="2">
    <source>
        <dbReference type="EMBL" id="MBW82049.1"/>
    </source>
</evidence>
<dbReference type="AlphaFoldDB" id="A0A2P2ILE9"/>
<dbReference type="EMBL" id="GGEC01001566">
    <property type="protein sequence ID" value="MBW82049.1"/>
    <property type="molecule type" value="Transcribed_RNA"/>
</dbReference>
<protein>
    <submittedName>
        <fullName evidence="2">Uncharacterized protein</fullName>
    </submittedName>
</protein>
<evidence type="ECO:0000256" key="1">
    <source>
        <dbReference type="SAM" id="Coils"/>
    </source>
</evidence>